<name>A0A7I5E5F8_HAECO</name>
<dbReference type="PANTHER" id="PTHR23227">
    <property type="entry name" value="BUCENTAUR RELATED"/>
    <property type="match status" value="1"/>
</dbReference>
<proteinExistence type="predicted"/>
<evidence type="ECO:0000313" key="1">
    <source>
        <dbReference type="Proteomes" id="UP000025227"/>
    </source>
</evidence>
<dbReference type="Gene3D" id="3.60.10.10">
    <property type="entry name" value="Endonuclease/exonuclease/phosphatase"/>
    <property type="match status" value="1"/>
</dbReference>
<accession>A0A7I5E5F8</accession>
<sequence>MQGRHRGATKLVRKPRNVWKTRVATLDVGTLTGRLYELAEALARRRIDFCSMQETSRPPQTGCSEQTKDKFWNLLDEKTAEVPLQEAIVGAGDLNGHVGATKDGYSCHGGFGYGSRNTDGERILEYADSHNLVIVNTRFRKRDSHLITFYSGENRTQIDFVLVRDRDQGLVTDAKTVPYETVATQHRPLICTLKIAPPKPKLAESGNDCRRNLEGAAEAITRVARSKLGVTKPGRRKLDKQTWLWTDHVRDKVHEKKKQYHAFLIEKKADNWQRYQIAKKEAKKAVVSQKAARYADLIKKLESRDGQRYVYRLAKTRNRQTEDIKKFFGMTRTVAS</sequence>
<evidence type="ECO:0000313" key="2">
    <source>
        <dbReference type="WBParaSite" id="HCON_00008930-00001"/>
    </source>
</evidence>
<dbReference type="InterPro" id="IPR027124">
    <property type="entry name" value="Swc5/CFDP1/2"/>
</dbReference>
<dbReference type="SUPFAM" id="SSF56219">
    <property type="entry name" value="DNase I-like"/>
    <property type="match status" value="1"/>
</dbReference>
<reference evidence="2" key="1">
    <citation type="submission" date="2020-12" db="UniProtKB">
        <authorList>
            <consortium name="WormBaseParasite"/>
        </authorList>
    </citation>
    <scope>IDENTIFICATION</scope>
    <source>
        <strain evidence="2">MHco3</strain>
    </source>
</reference>
<dbReference type="AlphaFoldDB" id="A0A7I5E5F8"/>
<dbReference type="OrthoDB" id="5865456at2759"/>
<dbReference type="PANTHER" id="PTHR23227:SF83">
    <property type="entry name" value="ENDONUCLEASE_EXONUCLEASE_PHOSPHATASE DOMAIN-CONTAINING PROTEIN"/>
    <property type="match status" value="1"/>
</dbReference>
<dbReference type="Proteomes" id="UP000025227">
    <property type="component" value="Unplaced"/>
</dbReference>
<protein>
    <submittedName>
        <fullName evidence="2">Endo/exonuclease/phosphatase domain-containing protein</fullName>
    </submittedName>
</protein>
<organism evidence="1 2">
    <name type="scientific">Haemonchus contortus</name>
    <name type="common">Barber pole worm</name>
    <dbReference type="NCBI Taxonomy" id="6289"/>
    <lineage>
        <taxon>Eukaryota</taxon>
        <taxon>Metazoa</taxon>
        <taxon>Ecdysozoa</taxon>
        <taxon>Nematoda</taxon>
        <taxon>Chromadorea</taxon>
        <taxon>Rhabditida</taxon>
        <taxon>Rhabditina</taxon>
        <taxon>Rhabditomorpha</taxon>
        <taxon>Strongyloidea</taxon>
        <taxon>Trichostrongylidae</taxon>
        <taxon>Haemonchus</taxon>
    </lineage>
</organism>
<dbReference type="InterPro" id="IPR036691">
    <property type="entry name" value="Endo/exonu/phosph_ase_sf"/>
</dbReference>
<dbReference type="WBParaSite" id="HCON_00008930-00001">
    <property type="protein sequence ID" value="HCON_00008930-00001"/>
    <property type="gene ID" value="HCON_00008930"/>
</dbReference>
<keyword evidence="1" id="KW-1185">Reference proteome</keyword>